<evidence type="ECO:0000256" key="4">
    <source>
        <dbReference type="RuleBase" id="RU361235"/>
    </source>
</evidence>
<dbReference type="PANTHER" id="PTHR11559">
    <property type="entry name" value="CARBOXYLESTERASE"/>
    <property type="match status" value="1"/>
</dbReference>
<evidence type="ECO:0000313" key="8">
    <source>
        <dbReference type="WBParaSite" id="PSAMB.scaffold512size48568.g6443.t1"/>
    </source>
</evidence>
<dbReference type="Gene3D" id="3.40.50.1820">
    <property type="entry name" value="alpha/beta hydrolase"/>
    <property type="match status" value="1"/>
</dbReference>
<name>A0A914WU05_9BILA</name>
<evidence type="ECO:0000256" key="2">
    <source>
        <dbReference type="ARBA" id="ARBA00022487"/>
    </source>
</evidence>
<dbReference type="PROSITE" id="PS00122">
    <property type="entry name" value="CARBOXYLESTERASE_B_1"/>
    <property type="match status" value="1"/>
</dbReference>
<keyword evidence="3 4" id="KW-0378">Hydrolase</keyword>
<keyword evidence="7" id="KW-1185">Reference proteome</keyword>
<dbReference type="Proteomes" id="UP000887566">
    <property type="component" value="Unplaced"/>
</dbReference>
<dbReference type="InterPro" id="IPR029058">
    <property type="entry name" value="AB_hydrolase_fold"/>
</dbReference>
<keyword evidence="5" id="KW-0472">Membrane</keyword>
<proteinExistence type="inferred from homology"/>
<dbReference type="SUPFAM" id="SSF53474">
    <property type="entry name" value="alpha/beta-Hydrolases"/>
    <property type="match status" value="1"/>
</dbReference>
<keyword evidence="2" id="KW-0719">Serine esterase</keyword>
<reference evidence="8" key="1">
    <citation type="submission" date="2022-11" db="UniProtKB">
        <authorList>
            <consortium name="WormBaseParasite"/>
        </authorList>
    </citation>
    <scope>IDENTIFICATION</scope>
</reference>
<dbReference type="WBParaSite" id="PSAMB.scaffold512size48568.g6443.t1">
    <property type="protein sequence ID" value="PSAMB.scaffold512size48568.g6443.t1"/>
    <property type="gene ID" value="PSAMB.scaffold512size48568.g6443"/>
</dbReference>
<dbReference type="Pfam" id="PF00135">
    <property type="entry name" value="COesterase"/>
    <property type="match status" value="1"/>
</dbReference>
<feature type="transmembrane region" description="Helical" evidence="5">
    <location>
        <begin position="555"/>
        <end position="579"/>
    </location>
</feature>
<keyword evidence="5" id="KW-1133">Transmembrane helix</keyword>
<accession>A0A914WU05</accession>
<evidence type="ECO:0000256" key="3">
    <source>
        <dbReference type="ARBA" id="ARBA00022801"/>
    </source>
</evidence>
<comment type="similarity">
    <text evidence="1 4">Belongs to the type-B carboxylesterase/lipase family.</text>
</comment>
<dbReference type="AlphaFoldDB" id="A0A914WU05"/>
<dbReference type="InterPro" id="IPR050309">
    <property type="entry name" value="Type-B_Carboxylest/Lipase"/>
</dbReference>
<dbReference type="InterPro" id="IPR002018">
    <property type="entry name" value="CarbesteraseB"/>
</dbReference>
<sequence length="605" mass="68837">MSEDCLYANVYTTENCLREKNCPVMYYIFGGAWDFNSPFTLGESTMVENYNAKDIILITMTYRMNSFGFFNTAKRTSAIKNLGLWDMIVGLQWTQREIHNFGGDKSRVSIMGHSSGAEASDLLAISPKTDGLFHQIIPLSGSSIAMDLRPDGNIAASRALAVETGCATEALWDAGNTFENILTCMRNKSTEEMIAAQEKIEENGQRFPGPNIDEPDGLLPEDSKALSRKRRPYRTMIGTTNRESRGTKIIFDKDGNINRQALYATCVMMAKRRGFNHTAAVGRACADDFSKRPTDIPDLFDDTEYYLPVYETGETLRSKGATVYKYSFEYENIGAAIGASLKAPGGESPAHAEDLVYVMGLTKGKFTKKDDKIQQIYGGMFADFIKTGDPSQPNYDKWQPTDDRNNYFKINFDDNMNMPGNTDGYHANAVQFWIKTAPEVDKFVSKWDVNGTFSYRKFAEELFQGLKQMGINVSPDLQKEFEDWKNSGQGWSKERTERFQQMLDDLLHWIQNPNDKNDHYYVNWGRNTTVKPYMNQAVPQIREETIVVSTNWRTWFWVMTGVSIVLAVILMLVTCSICYQQSKRREYERLNESTRLIQTSVKTYG</sequence>
<feature type="domain" description="Carboxylesterase type B" evidence="6">
    <location>
        <begin position="1"/>
        <end position="433"/>
    </location>
</feature>
<evidence type="ECO:0000256" key="5">
    <source>
        <dbReference type="SAM" id="Phobius"/>
    </source>
</evidence>
<dbReference type="InterPro" id="IPR019826">
    <property type="entry name" value="Carboxylesterase_B_AS"/>
</dbReference>
<evidence type="ECO:0000259" key="6">
    <source>
        <dbReference type="Pfam" id="PF00135"/>
    </source>
</evidence>
<dbReference type="EC" id="3.1.1.-" evidence="4"/>
<keyword evidence="5" id="KW-0812">Transmembrane</keyword>
<protein>
    <recommendedName>
        <fullName evidence="4">Carboxylic ester hydrolase</fullName>
        <ecNumber evidence="4">3.1.1.-</ecNumber>
    </recommendedName>
</protein>
<organism evidence="7 8">
    <name type="scientific">Plectus sambesii</name>
    <dbReference type="NCBI Taxonomy" id="2011161"/>
    <lineage>
        <taxon>Eukaryota</taxon>
        <taxon>Metazoa</taxon>
        <taxon>Ecdysozoa</taxon>
        <taxon>Nematoda</taxon>
        <taxon>Chromadorea</taxon>
        <taxon>Plectida</taxon>
        <taxon>Plectina</taxon>
        <taxon>Plectoidea</taxon>
        <taxon>Plectidae</taxon>
        <taxon>Plectus</taxon>
    </lineage>
</organism>
<evidence type="ECO:0000313" key="7">
    <source>
        <dbReference type="Proteomes" id="UP000887566"/>
    </source>
</evidence>
<dbReference type="GO" id="GO:0052689">
    <property type="term" value="F:carboxylic ester hydrolase activity"/>
    <property type="evidence" value="ECO:0007669"/>
    <property type="project" value="UniProtKB-KW"/>
</dbReference>
<evidence type="ECO:0000256" key="1">
    <source>
        <dbReference type="ARBA" id="ARBA00005964"/>
    </source>
</evidence>